<dbReference type="InterPro" id="IPR010359">
    <property type="entry name" value="IrrE_HExxH"/>
</dbReference>
<name>A0ABR8WRY5_9MICO</name>
<dbReference type="InterPro" id="IPR052345">
    <property type="entry name" value="Rad_response_metalloprotease"/>
</dbReference>
<keyword evidence="4" id="KW-1185">Reference proteome</keyword>
<dbReference type="Pfam" id="PF06114">
    <property type="entry name" value="Peptidase_M78"/>
    <property type="match status" value="1"/>
</dbReference>
<dbReference type="Gene3D" id="1.10.260.40">
    <property type="entry name" value="lambda repressor-like DNA-binding domains"/>
    <property type="match status" value="1"/>
</dbReference>
<protein>
    <submittedName>
        <fullName evidence="3">ImmA/IrrE family metallo-endopeptidase</fullName>
    </submittedName>
</protein>
<organism evidence="3 4">
    <name type="scientific">Brevibacterium gallinarum</name>
    <dbReference type="NCBI Taxonomy" id="2762220"/>
    <lineage>
        <taxon>Bacteria</taxon>
        <taxon>Bacillati</taxon>
        <taxon>Actinomycetota</taxon>
        <taxon>Actinomycetes</taxon>
        <taxon>Micrococcales</taxon>
        <taxon>Brevibacteriaceae</taxon>
        <taxon>Brevibacterium</taxon>
    </lineage>
</organism>
<dbReference type="SUPFAM" id="SSF47413">
    <property type="entry name" value="lambda repressor-like DNA-binding domains"/>
    <property type="match status" value="1"/>
</dbReference>
<dbReference type="CDD" id="cd00093">
    <property type="entry name" value="HTH_XRE"/>
    <property type="match status" value="1"/>
</dbReference>
<evidence type="ECO:0000313" key="3">
    <source>
        <dbReference type="EMBL" id="MBD8019647.1"/>
    </source>
</evidence>
<sequence>MDSIGARVAAAMNERGLTQKQLAQAVGITTDGMSRALNGKRGFAAVELAAISRTLDADLDYLITGEPTTDSRLPVAARHRFDHETRTRSVERIADDEQILDGIRLAYVQAGEIASSPALPTTVAEVREQLGKDFPRTFVAGLEALGVDVISLPELSTAYAMTLNGRQVIATNASGNWFYENWSLAHELGHLTLKHEYVRPDSPDAGQREAAAHAFAAELLMPASEMRGSAWETMNPTEVADYLWRNGVSTKSLRVRLETLGITPSPEVTAALEFTTQKVLRRYWSGGGAYNGDAISDRMEEASQRRFPAWLRSAHLKRIEAGMLHKETLAWMLGVAADELEIDEPAPPSLSDDELMDLLG</sequence>
<accession>A0ABR8WRY5</accession>
<dbReference type="RefSeq" id="WP_191725231.1">
    <property type="nucleotide sequence ID" value="NZ_JACSPY010000002.1"/>
</dbReference>
<proteinExistence type="inferred from homology"/>
<dbReference type="Pfam" id="PF13560">
    <property type="entry name" value="HTH_31"/>
    <property type="match status" value="1"/>
</dbReference>
<comment type="similarity">
    <text evidence="1">Belongs to the short-chain fatty acyl-CoA assimilation regulator (ScfR) family.</text>
</comment>
<gene>
    <name evidence="3" type="ORF">H9634_02480</name>
</gene>
<dbReference type="SMART" id="SM00530">
    <property type="entry name" value="HTH_XRE"/>
    <property type="match status" value="1"/>
</dbReference>
<evidence type="ECO:0000313" key="4">
    <source>
        <dbReference type="Proteomes" id="UP000651517"/>
    </source>
</evidence>
<comment type="caution">
    <text evidence="3">The sequence shown here is derived from an EMBL/GenBank/DDBJ whole genome shotgun (WGS) entry which is preliminary data.</text>
</comment>
<dbReference type="InterPro" id="IPR010982">
    <property type="entry name" value="Lambda_DNA-bd_dom_sf"/>
</dbReference>
<dbReference type="PANTHER" id="PTHR43236">
    <property type="entry name" value="ANTITOXIN HIGA1"/>
    <property type="match status" value="1"/>
</dbReference>
<evidence type="ECO:0000259" key="2">
    <source>
        <dbReference type="PROSITE" id="PS50943"/>
    </source>
</evidence>
<evidence type="ECO:0000256" key="1">
    <source>
        <dbReference type="ARBA" id="ARBA00007227"/>
    </source>
</evidence>
<reference evidence="3 4" key="1">
    <citation type="submission" date="2020-08" db="EMBL/GenBank/DDBJ databases">
        <title>A Genomic Blueprint of the Chicken Gut Microbiome.</title>
        <authorList>
            <person name="Gilroy R."/>
            <person name="Ravi A."/>
            <person name="Getino M."/>
            <person name="Pursley I."/>
            <person name="Horton D.L."/>
            <person name="Alikhan N.-F."/>
            <person name="Baker D."/>
            <person name="Gharbi K."/>
            <person name="Hall N."/>
            <person name="Watson M."/>
            <person name="Adriaenssens E.M."/>
            <person name="Foster-Nyarko E."/>
            <person name="Jarju S."/>
            <person name="Secka A."/>
            <person name="Antonio M."/>
            <person name="Oren A."/>
            <person name="Chaudhuri R."/>
            <person name="La Ragione R.M."/>
            <person name="Hildebrand F."/>
            <person name="Pallen M.J."/>
        </authorList>
    </citation>
    <scope>NUCLEOTIDE SEQUENCE [LARGE SCALE GENOMIC DNA]</scope>
    <source>
        <strain evidence="3 4">Re57</strain>
    </source>
</reference>
<dbReference type="Proteomes" id="UP000651517">
    <property type="component" value="Unassembled WGS sequence"/>
</dbReference>
<dbReference type="PROSITE" id="PS50943">
    <property type="entry name" value="HTH_CROC1"/>
    <property type="match status" value="1"/>
</dbReference>
<dbReference type="InterPro" id="IPR001387">
    <property type="entry name" value="Cro/C1-type_HTH"/>
</dbReference>
<dbReference type="PANTHER" id="PTHR43236:SF1">
    <property type="entry name" value="BLL7220 PROTEIN"/>
    <property type="match status" value="1"/>
</dbReference>
<dbReference type="Gene3D" id="1.10.10.2910">
    <property type="match status" value="1"/>
</dbReference>
<feature type="domain" description="HTH cro/C1-type" evidence="2">
    <location>
        <begin position="8"/>
        <end position="62"/>
    </location>
</feature>
<dbReference type="EMBL" id="JACSPY010000002">
    <property type="protein sequence ID" value="MBD8019647.1"/>
    <property type="molecule type" value="Genomic_DNA"/>
</dbReference>